<evidence type="ECO:0000313" key="2">
    <source>
        <dbReference type="Proteomes" id="UP000499080"/>
    </source>
</evidence>
<evidence type="ECO:0000313" key="1">
    <source>
        <dbReference type="EMBL" id="GBN35677.1"/>
    </source>
</evidence>
<accession>A0A4Y2NC09</accession>
<gene>
    <name evidence="1" type="ORF">AVEN_121274_1</name>
</gene>
<proteinExistence type="predicted"/>
<name>A0A4Y2NC09_ARAVE</name>
<reference evidence="1 2" key="1">
    <citation type="journal article" date="2019" name="Sci. Rep.">
        <title>Orb-weaving spider Araneus ventricosus genome elucidates the spidroin gene catalogue.</title>
        <authorList>
            <person name="Kono N."/>
            <person name="Nakamura H."/>
            <person name="Ohtoshi R."/>
            <person name="Moran D.A.P."/>
            <person name="Shinohara A."/>
            <person name="Yoshida Y."/>
            <person name="Fujiwara M."/>
            <person name="Mori M."/>
            <person name="Tomita M."/>
            <person name="Arakawa K."/>
        </authorList>
    </citation>
    <scope>NUCLEOTIDE SEQUENCE [LARGE SCALE GENOMIC DNA]</scope>
</reference>
<keyword evidence="2" id="KW-1185">Reference proteome</keyword>
<protein>
    <submittedName>
        <fullName evidence="1">Uncharacterized protein</fullName>
    </submittedName>
</protein>
<organism evidence="1 2">
    <name type="scientific">Araneus ventricosus</name>
    <name type="common">Orbweaver spider</name>
    <name type="synonym">Epeira ventricosa</name>
    <dbReference type="NCBI Taxonomy" id="182803"/>
    <lineage>
        <taxon>Eukaryota</taxon>
        <taxon>Metazoa</taxon>
        <taxon>Ecdysozoa</taxon>
        <taxon>Arthropoda</taxon>
        <taxon>Chelicerata</taxon>
        <taxon>Arachnida</taxon>
        <taxon>Araneae</taxon>
        <taxon>Araneomorphae</taxon>
        <taxon>Entelegynae</taxon>
        <taxon>Araneoidea</taxon>
        <taxon>Araneidae</taxon>
        <taxon>Araneus</taxon>
    </lineage>
</organism>
<sequence>MHLKDVHAHQINLDSSLLARDGLQYSYDIFTMLCGIRNIVTTSWRYCRISCANMDESAVFSELQETFYKTYHSHQIETCPAYYGKSPVSSRPTIIGLGQRKRSDSCLSRLYICKNCNSKNDRDDSSPE</sequence>
<dbReference type="Proteomes" id="UP000499080">
    <property type="component" value="Unassembled WGS sequence"/>
</dbReference>
<dbReference type="EMBL" id="BGPR01008732">
    <property type="protein sequence ID" value="GBN35677.1"/>
    <property type="molecule type" value="Genomic_DNA"/>
</dbReference>
<dbReference type="AlphaFoldDB" id="A0A4Y2NC09"/>
<comment type="caution">
    <text evidence="1">The sequence shown here is derived from an EMBL/GenBank/DDBJ whole genome shotgun (WGS) entry which is preliminary data.</text>
</comment>